<evidence type="ECO:0000313" key="2">
    <source>
        <dbReference type="EMBL" id="MDK2124421.1"/>
    </source>
</evidence>
<proteinExistence type="predicted"/>
<keyword evidence="2" id="KW-0489">Methyltransferase</keyword>
<feature type="domain" description="Methyltransferase type 12" evidence="1">
    <location>
        <begin position="49"/>
        <end position="146"/>
    </location>
</feature>
<evidence type="ECO:0000313" key="3">
    <source>
        <dbReference type="Proteomes" id="UP001172778"/>
    </source>
</evidence>
<keyword evidence="3" id="KW-1185">Reference proteome</keyword>
<dbReference type="GO" id="GO:0032259">
    <property type="term" value="P:methylation"/>
    <property type="evidence" value="ECO:0007669"/>
    <property type="project" value="UniProtKB-KW"/>
</dbReference>
<dbReference type="GO" id="GO:0008168">
    <property type="term" value="F:methyltransferase activity"/>
    <property type="evidence" value="ECO:0007669"/>
    <property type="project" value="UniProtKB-KW"/>
</dbReference>
<dbReference type="Gene3D" id="3.40.50.150">
    <property type="entry name" value="Vaccinia Virus protein VP39"/>
    <property type="match status" value="1"/>
</dbReference>
<dbReference type="CDD" id="cd02440">
    <property type="entry name" value="AdoMet_MTases"/>
    <property type="match status" value="1"/>
</dbReference>
<accession>A0ABT7DWL2</accession>
<dbReference type="EC" id="2.1.1.-" evidence="2"/>
<dbReference type="PANTHER" id="PTHR43861">
    <property type="entry name" value="TRANS-ACONITATE 2-METHYLTRANSFERASE-RELATED"/>
    <property type="match status" value="1"/>
</dbReference>
<organism evidence="2 3">
    <name type="scientific">Parachitinimonas caeni</name>
    <dbReference type="NCBI Taxonomy" id="3031301"/>
    <lineage>
        <taxon>Bacteria</taxon>
        <taxon>Pseudomonadati</taxon>
        <taxon>Pseudomonadota</taxon>
        <taxon>Betaproteobacteria</taxon>
        <taxon>Neisseriales</taxon>
        <taxon>Chitinibacteraceae</taxon>
        <taxon>Parachitinimonas</taxon>
    </lineage>
</organism>
<gene>
    <name evidence="2" type="ORF">PZA18_10195</name>
</gene>
<name>A0ABT7DWL2_9NEIS</name>
<comment type="caution">
    <text evidence="2">The sequence shown here is derived from an EMBL/GenBank/DDBJ whole genome shotgun (WGS) entry which is preliminary data.</text>
</comment>
<dbReference type="Pfam" id="PF08242">
    <property type="entry name" value="Methyltransf_12"/>
    <property type="match status" value="1"/>
</dbReference>
<dbReference type="InterPro" id="IPR029063">
    <property type="entry name" value="SAM-dependent_MTases_sf"/>
</dbReference>
<dbReference type="InterPro" id="IPR013217">
    <property type="entry name" value="Methyltransf_12"/>
</dbReference>
<keyword evidence="2" id="KW-0808">Transferase</keyword>
<reference evidence="2" key="1">
    <citation type="submission" date="2023-03" db="EMBL/GenBank/DDBJ databases">
        <title>Chitinimonas shenzhenensis gen. nov., sp. nov., a novel member of family Burkholderiaceae isolated from activated sludge collected in Shen Zhen, China.</title>
        <authorList>
            <person name="Wang X."/>
        </authorList>
    </citation>
    <scope>NUCLEOTIDE SEQUENCE</scope>
    <source>
        <strain evidence="2">DQS-5</strain>
    </source>
</reference>
<dbReference type="RefSeq" id="WP_284100734.1">
    <property type="nucleotide sequence ID" value="NZ_JARRAF010000010.1"/>
</dbReference>
<dbReference type="SUPFAM" id="SSF53335">
    <property type="entry name" value="S-adenosyl-L-methionine-dependent methyltransferases"/>
    <property type="match status" value="1"/>
</dbReference>
<protein>
    <submittedName>
        <fullName evidence="2">Class I SAM-dependent methyltransferase</fullName>
        <ecNumber evidence="2">2.1.1.-</ecNumber>
    </submittedName>
</protein>
<dbReference type="Proteomes" id="UP001172778">
    <property type="component" value="Unassembled WGS sequence"/>
</dbReference>
<sequence>MTAIHDYYEQLAPTYDQNRFGNSYGRYIDAMERAILCQWLAGVPAAEVIDIGCGTGRLLNFAQTGVDVSDAMLQEAARKFADRRLVRSQLPDLSELFEADPSLPATRPARQFQVATCFHVFMHLSPQVIAQSLQTLAALVRPGGSLIVDLPSLRRRSLRRIRASSTPWHANTVATTALLQEWAGPEWKVIARRGILFLPIHRLPSRLRAACQPLDTLLCNSPLADWASYHVYQLQRQPVTEGARHDLA</sequence>
<dbReference type="EMBL" id="JARRAF010000010">
    <property type="protein sequence ID" value="MDK2124421.1"/>
    <property type="molecule type" value="Genomic_DNA"/>
</dbReference>
<evidence type="ECO:0000259" key="1">
    <source>
        <dbReference type="Pfam" id="PF08242"/>
    </source>
</evidence>